<dbReference type="Proteomes" id="UP001595906">
    <property type="component" value="Unassembled WGS sequence"/>
</dbReference>
<accession>A0ABV8PUM3</accession>
<sequence length="827" mass="95702">MNKWLLFRYLLLVPLLGTAHLYAQKLVFIGVVKDKQSDEPIPFASVFFKLSGKGSLTDSTGTFTINAEQIVPNDSLRISGVGYNLVTIPYSALKANTLFEIKLEVAHAGTEAVVKSKYNRALWFWRQIIKHKPYHDRTTYNNYGYEIYNKLEVDIQNFKKESFEKNKLLKPLNFILDFVDSTSEDKPFLPAYITETLSDYYYQKNPHKARELIKATRTNGIENESLVKELGGMYQNVNVYSNTIPIFNRQFISPFNDNGDNYYNFKLLDTQYLSSKRLIHLRFTPKHKGEDTFEGDCWIHDASYAVQKITLRPQEDASLNFVTGMSLIQEFKLINDTAWFLYKDKFVADIAPISKNKVGLKGRKTTTYKNILVNDTSVVTALNKTKAIEKVELSQNHQQNSDSFWVNNRHEVLTQSEQSVYKLLDTLTNNPTYIGYRNTIQFVAKGTKDIGNIRIGPWFYWLSDNQYEGRRVRFDLATNKNFDKHWNLHGYLAYGFRDEKFKGKAEVKYQFNSQPWGYINVSYRNDMDNGQTRYDQLATDNLFAAALRRGGIVQKFQRAEEKKIEYYQETNKGFGFGFSVTEKQIEPLANLPDAKFFTQPNAFNTFETSVRLRYAYAERTLESNFNRISLGSDFPIVDFTYTHAFNGVLSSGNQYDKLNLSVRDFLKVAPYGKIYYNLFAGKTFGTATYSFLDILPGNEARYFNRQAFNLMNRFEYIADSYAGFNVEHNVGSGLFRFTPLTRKLKWRQLWTARGVIGNLSQANQKLNFVGSFPFKNLNNKMYLELGTGIDNILQFFRVDFVWRVLSPSPSAETVDHFGVFGSFHFSF</sequence>
<dbReference type="EMBL" id="JBHSDC010000012">
    <property type="protein sequence ID" value="MFC4231793.1"/>
    <property type="molecule type" value="Genomic_DNA"/>
</dbReference>
<proteinExistence type="predicted"/>
<evidence type="ECO:0000313" key="2">
    <source>
        <dbReference type="Proteomes" id="UP001595906"/>
    </source>
</evidence>
<reference evidence="2" key="1">
    <citation type="journal article" date="2019" name="Int. J. Syst. Evol. Microbiol.">
        <title>The Global Catalogue of Microorganisms (GCM) 10K type strain sequencing project: providing services to taxonomists for standard genome sequencing and annotation.</title>
        <authorList>
            <consortium name="The Broad Institute Genomics Platform"/>
            <consortium name="The Broad Institute Genome Sequencing Center for Infectious Disease"/>
            <person name="Wu L."/>
            <person name="Ma J."/>
        </authorList>
    </citation>
    <scope>NUCLEOTIDE SEQUENCE [LARGE SCALE GENOMIC DNA]</scope>
    <source>
        <strain evidence="2">CECT 8010</strain>
    </source>
</reference>
<dbReference type="SUPFAM" id="SSF49464">
    <property type="entry name" value="Carboxypeptidase regulatory domain-like"/>
    <property type="match status" value="1"/>
</dbReference>
<protein>
    <submittedName>
        <fullName evidence="1">DUF5686 family protein</fullName>
    </submittedName>
</protein>
<dbReference type="Pfam" id="PF18939">
    <property type="entry name" value="DUF5686"/>
    <property type="match status" value="1"/>
</dbReference>
<name>A0ABV8PUM3_9BACT</name>
<comment type="caution">
    <text evidence="1">The sequence shown here is derived from an EMBL/GenBank/DDBJ whole genome shotgun (WGS) entry which is preliminary data.</text>
</comment>
<evidence type="ECO:0000313" key="1">
    <source>
        <dbReference type="EMBL" id="MFC4231793.1"/>
    </source>
</evidence>
<dbReference type="InterPro" id="IPR008969">
    <property type="entry name" value="CarboxyPept-like_regulatory"/>
</dbReference>
<gene>
    <name evidence="1" type="ORF">ACFOW1_07815</name>
</gene>
<dbReference type="RefSeq" id="WP_379013389.1">
    <property type="nucleotide sequence ID" value="NZ_JBHSDC010000012.1"/>
</dbReference>
<dbReference type="Pfam" id="PF13715">
    <property type="entry name" value="CarbopepD_reg_2"/>
    <property type="match status" value="1"/>
</dbReference>
<keyword evidence="2" id="KW-1185">Reference proteome</keyword>
<dbReference type="InterPro" id="IPR043741">
    <property type="entry name" value="DUF5686"/>
</dbReference>
<organism evidence="1 2">
    <name type="scientific">Parasediminibacterium paludis</name>
    <dbReference type="NCBI Taxonomy" id="908966"/>
    <lineage>
        <taxon>Bacteria</taxon>
        <taxon>Pseudomonadati</taxon>
        <taxon>Bacteroidota</taxon>
        <taxon>Chitinophagia</taxon>
        <taxon>Chitinophagales</taxon>
        <taxon>Chitinophagaceae</taxon>
        <taxon>Parasediminibacterium</taxon>
    </lineage>
</organism>